<reference evidence="1 2" key="1">
    <citation type="journal article" date="2014" name="PLoS Genet.">
        <title>Analysis of the Phlebiopsis gigantea genome, transcriptome and secretome provides insight into its pioneer colonization strategies of wood.</title>
        <authorList>
            <person name="Hori C."/>
            <person name="Ishida T."/>
            <person name="Igarashi K."/>
            <person name="Samejima M."/>
            <person name="Suzuki H."/>
            <person name="Master E."/>
            <person name="Ferreira P."/>
            <person name="Ruiz-Duenas F.J."/>
            <person name="Held B."/>
            <person name="Canessa P."/>
            <person name="Larrondo L.F."/>
            <person name="Schmoll M."/>
            <person name="Druzhinina I.S."/>
            <person name="Kubicek C.P."/>
            <person name="Gaskell J.A."/>
            <person name="Kersten P."/>
            <person name="St John F."/>
            <person name="Glasner J."/>
            <person name="Sabat G."/>
            <person name="Splinter BonDurant S."/>
            <person name="Syed K."/>
            <person name="Yadav J."/>
            <person name="Mgbeahuruike A.C."/>
            <person name="Kovalchuk A."/>
            <person name="Asiegbu F.O."/>
            <person name="Lackner G."/>
            <person name="Hoffmeister D."/>
            <person name="Rencoret J."/>
            <person name="Gutierrez A."/>
            <person name="Sun H."/>
            <person name="Lindquist E."/>
            <person name="Barry K."/>
            <person name="Riley R."/>
            <person name="Grigoriev I.V."/>
            <person name="Henrissat B."/>
            <person name="Kues U."/>
            <person name="Berka R.M."/>
            <person name="Martinez A.T."/>
            <person name="Covert S.F."/>
            <person name="Blanchette R.A."/>
            <person name="Cullen D."/>
        </authorList>
    </citation>
    <scope>NUCLEOTIDE SEQUENCE [LARGE SCALE GENOMIC DNA]</scope>
    <source>
        <strain evidence="1 2">11061_1 CR5-6</strain>
    </source>
</reference>
<evidence type="ECO:0000313" key="2">
    <source>
        <dbReference type="Proteomes" id="UP000053257"/>
    </source>
</evidence>
<gene>
    <name evidence="1" type="ORF">PHLGIDRAFT_31204</name>
</gene>
<accession>A0A0C3RUM7</accession>
<sequence length="181" mass="20136">MLSQQSNRLDSSIIPNNFGLAEGEAESCNLKRRGGMRSRSVPPRERKPLQFWKYLTCSGEDLFETVDYDINPRSPVKPRSVSYNSLDRLSGRMEWEDLVTSGCVEKTENNADGLGLPPTVKRSCVKSESPTVVHQSESASSITAMSAEFVASAETVEESPIHNRDDQHEGQVGFRLRLCEA</sequence>
<dbReference type="EMBL" id="KN840563">
    <property type="protein sequence ID" value="KIP04756.1"/>
    <property type="molecule type" value="Genomic_DNA"/>
</dbReference>
<dbReference type="AlphaFoldDB" id="A0A0C3RUM7"/>
<protein>
    <submittedName>
        <fullName evidence="1">Uncharacterized protein</fullName>
    </submittedName>
</protein>
<proteinExistence type="predicted"/>
<keyword evidence="2" id="KW-1185">Reference proteome</keyword>
<organism evidence="1 2">
    <name type="scientific">Phlebiopsis gigantea (strain 11061_1 CR5-6)</name>
    <name type="common">White-rot fungus</name>
    <name type="synonym">Peniophora gigantea</name>
    <dbReference type="NCBI Taxonomy" id="745531"/>
    <lineage>
        <taxon>Eukaryota</taxon>
        <taxon>Fungi</taxon>
        <taxon>Dikarya</taxon>
        <taxon>Basidiomycota</taxon>
        <taxon>Agaricomycotina</taxon>
        <taxon>Agaricomycetes</taxon>
        <taxon>Polyporales</taxon>
        <taxon>Phanerochaetaceae</taxon>
        <taxon>Phlebiopsis</taxon>
    </lineage>
</organism>
<name>A0A0C3RUM7_PHLG1</name>
<dbReference type="HOGENOM" id="CLU_1489517_0_0_1"/>
<evidence type="ECO:0000313" key="1">
    <source>
        <dbReference type="EMBL" id="KIP04756.1"/>
    </source>
</evidence>
<dbReference type="Proteomes" id="UP000053257">
    <property type="component" value="Unassembled WGS sequence"/>
</dbReference>
<dbReference type="OrthoDB" id="2800799at2759"/>